<keyword evidence="2" id="KW-1133">Transmembrane helix</keyword>
<evidence type="ECO:0000313" key="4">
    <source>
        <dbReference type="EMBL" id="MEA9357928.1"/>
    </source>
</evidence>
<comment type="caution">
    <text evidence="4">The sequence shown here is derived from an EMBL/GenBank/DDBJ whole genome shotgun (WGS) entry which is preliminary data.</text>
</comment>
<reference evidence="4 5" key="1">
    <citation type="submission" date="2023-11" db="EMBL/GenBank/DDBJ databases">
        <title>A Novel Polar Bacteriovorax (B. antarcticus) Isolated from the Biocrust in Antarctica.</title>
        <authorList>
            <person name="Mun W."/>
            <person name="Choi S.Y."/>
            <person name="Mitchell R.J."/>
        </authorList>
    </citation>
    <scope>NUCLEOTIDE SEQUENCE [LARGE SCALE GENOMIC DNA]</scope>
    <source>
        <strain evidence="4 5">PP10</strain>
    </source>
</reference>
<dbReference type="InterPro" id="IPR013545">
    <property type="entry name" value="T2SS_protein-GspG_C"/>
</dbReference>
<proteinExistence type="predicted"/>
<evidence type="ECO:0000256" key="2">
    <source>
        <dbReference type="SAM" id="Phobius"/>
    </source>
</evidence>
<dbReference type="Pfam" id="PF08334">
    <property type="entry name" value="T2SSG"/>
    <property type="match status" value="1"/>
</dbReference>
<evidence type="ECO:0000256" key="1">
    <source>
        <dbReference type="SAM" id="MobiDB-lite"/>
    </source>
</evidence>
<feature type="compositionally biased region" description="Gly residues" evidence="1">
    <location>
        <begin position="150"/>
        <end position="162"/>
    </location>
</feature>
<accession>A0ABU5VXY0</accession>
<dbReference type="EMBL" id="JAYGJQ010000002">
    <property type="protein sequence ID" value="MEA9357928.1"/>
    <property type="molecule type" value="Genomic_DNA"/>
</dbReference>
<evidence type="ECO:0000259" key="3">
    <source>
        <dbReference type="Pfam" id="PF08334"/>
    </source>
</evidence>
<dbReference type="NCBIfam" id="TIGR01710">
    <property type="entry name" value="typeII_sec_gspG"/>
    <property type="match status" value="1"/>
</dbReference>
<keyword evidence="2" id="KW-0472">Membrane</keyword>
<evidence type="ECO:0000313" key="5">
    <source>
        <dbReference type="Proteomes" id="UP001302274"/>
    </source>
</evidence>
<dbReference type="SUPFAM" id="SSF54523">
    <property type="entry name" value="Pili subunits"/>
    <property type="match status" value="1"/>
</dbReference>
<sequence>MENTSFEKALVQNQKGFSLIEILIALTLLAVAGTFVVGRFMDTLNEGQVKSTKIQMNGLDARLKEFRRKCGFYPTTEQGLESLMTKPTGGRECKDYPANGFIDGESVPKDPWDNDFIYESDGKTFNIYSYGPDGEAGGEGTDSDIYLKAGKGGAAAGGGSGAEAGAEAPAAE</sequence>
<dbReference type="InterPro" id="IPR010054">
    <property type="entry name" value="Type2_sec_GspG"/>
</dbReference>
<feature type="transmembrane region" description="Helical" evidence="2">
    <location>
        <begin position="20"/>
        <end position="41"/>
    </location>
</feature>
<feature type="compositionally biased region" description="Low complexity" evidence="1">
    <location>
        <begin position="163"/>
        <end position="172"/>
    </location>
</feature>
<keyword evidence="2" id="KW-0812">Transmembrane</keyword>
<organism evidence="4 5">
    <name type="scientific">Bacteriovorax antarcticus</name>
    <dbReference type="NCBI Taxonomy" id="3088717"/>
    <lineage>
        <taxon>Bacteria</taxon>
        <taxon>Pseudomonadati</taxon>
        <taxon>Bdellovibrionota</taxon>
        <taxon>Bacteriovoracia</taxon>
        <taxon>Bacteriovoracales</taxon>
        <taxon>Bacteriovoracaceae</taxon>
        <taxon>Bacteriovorax</taxon>
    </lineage>
</organism>
<protein>
    <submittedName>
        <fullName evidence="4">Type II secretion system major pseudopilin GspG</fullName>
    </submittedName>
</protein>
<dbReference type="InterPro" id="IPR012902">
    <property type="entry name" value="N_methyl_site"/>
</dbReference>
<dbReference type="InterPro" id="IPR045584">
    <property type="entry name" value="Pilin-like"/>
</dbReference>
<dbReference type="Pfam" id="PF07963">
    <property type="entry name" value="N_methyl"/>
    <property type="match status" value="1"/>
</dbReference>
<feature type="domain" description="Type II secretion system protein GspG C-terminal" evidence="3">
    <location>
        <begin position="40"/>
        <end position="146"/>
    </location>
</feature>
<feature type="region of interest" description="Disordered" evidence="1">
    <location>
        <begin position="150"/>
        <end position="172"/>
    </location>
</feature>
<dbReference type="Gene3D" id="3.30.700.10">
    <property type="entry name" value="Glycoprotein, Type 4 Pilin"/>
    <property type="match status" value="1"/>
</dbReference>
<dbReference type="RefSeq" id="WP_323578121.1">
    <property type="nucleotide sequence ID" value="NZ_JAYGJQ010000002.1"/>
</dbReference>
<name>A0ABU5VXY0_9BACT</name>
<keyword evidence="5" id="KW-1185">Reference proteome</keyword>
<dbReference type="PROSITE" id="PS00409">
    <property type="entry name" value="PROKAR_NTER_METHYL"/>
    <property type="match status" value="1"/>
</dbReference>
<gene>
    <name evidence="4" type="primary">gspG</name>
    <name evidence="4" type="ORF">SHI21_16980</name>
</gene>
<dbReference type="NCBIfam" id="TIGR02532">
    <property type="entry name" value="IV_pilin_GFxxxE"/>
    <property type="match status" value="1"/>
</dbReference>
<dbReference type="Proteomes" id="UP001302274">
    <property type="component" value="Unassembled WGS sequence"/>
</dbReference>